<dbReference type="InterPro" id="IPR011270">
    <property type="entry name" value="Pur_Nuc_Pase_Ino/Guo-sp"/>
</dbReference>
<protein>
    <recommendedName>
        <fullName evidence="3">purine-nucleoside phosphorylase</fullName>
        <ecNumber evidence="3">2.4.2.1</ecNumber>
    </recommendedName>
    <alternativeName>
        <fullName evidence="7">Inosine phosphorylase</fullName>
    </alternativeName>
    <alternativeName>
        <fullName evidence="6">Inosine-guanosine phosphorylase</fullName>
    </alternativeName>
</protein>
<feature type="domain" description="Nucleoside phosphorylase" evidence="8">
    <location>
        <begin position="38"/>
        <end position="284"/>
    </location>
</feature>
<dbReference type="InterPro" id="IPR000845">
    <property type="entry name" value="Nucleoside_phosphorylase_d"/>
</dbReference>
<dbReference type="PANTHER" id="PTHR11904:SF9">
    <property type="entry name" value="PURINE NUCLEOSIDE PHOSPHORYLASE-RELATED"/>
    <property type="match status" value="1"/>
</dbReference>
<gene>
    <name evidence="9" type="ORF">MNBD_ALPHA01-1402</name>
</gene>
<dbReference type="PANTHER" id="PTHR11904">
    <property type="entry name" value="METHYLTHIOADENOSINE/PURINE NUCLEOSIDE PHOSPHORYLASE"/>
    <property type="match status" value="1"/>
</dbReference>
<organism evidence="9">
    <name type="scientific">hydrothermal vent metagenome</name>
    <dbReference type="NCBI Taxonomy" id="652676"/>
    <lineage>
        <taxon>unclassified sequences</taxon>
        <taxon>metagenomes</taxon>
        <taxon>ecological metagenomes</taxon>
    </lineage>
</organism>
<dbReference type="AlphaFoldDB" id="A0A3B0SX44"/>
<name>A0A3B0SX44_9ZZZZ</name>
<dbReference type="Pfam" id="PF01048">
    <property type="entry name" value="PNP_UDP_1"/>
    <property type="match status" value="1"/>
</dbReference>
<evidence type="ECO:0000256" key="7">
    <source>
        <dbReference type="ARBA" id="ARBA00033072"/>
    </source>
</evidence>
<evidence type="ECO:0000256" key="4">
    <source>
        <dbReference type="ARBA" id="ARBA00022676"/>
    </source>
</evidence>
<comment type="pathway">
    <text evidence="1">Purine metabolism; purine nucleoside salvage.</text>
</comment>
<dbReference type="GO" id="GO:0004731">
    <property type="term" value="F:purine-nucleoside phosphorylase activity"/>
    <property type="evidence" value="ECO:0007669"/>
    <property type="project" value="UniProtKB-EC"/>
</dbReference>
<dbReference type="NCBIfam" id="NF006054">
    <property type="entry name" value="PRK08202.1"/>
    <property type="match status" value="1"/>
</dbReference>
<dbReference type="UniPathway" id="UPA00606"/>
<dbReference type="InterPro" id="IPR035994">
    <property type="entry name" value="Nucleoside_phosphorylase_sf"/>
</dbReference>
<dbReference type="PIRSF" id="PIRSF000477">
    <property type="entry name" value="PurNPase"/>
    <property type="match status" value="1"/>
</dbReference>
<dbReference type="Gene3D" id="3.40.50.1580">
    <property type="entry name" value="Nucleoside phosphorylase domain"/>
    <property type="match status" value="1"/>
</dbReference>
<dbReference type="NCBIfam" id="TIGR01700">
    <property type="entry name" value="PNPH"/>
    <property type="match status" value="1"/>
</dbReference>
<reference evidence="9" key="1">
    <citation type="submission" date="2018-06" db="EMBL/GenBank/DDBJ databases">
        <authorList>
            <person name="Zhirakovskaya E."/>
        </authorList>
    </citation>
    <scope>NUCLEOTIDE SEQUENCE</scope>
</reference>
<dbReference type="EMBL" id="UOEJ01000215">
    <property type="protein sequence ID" value="VAW05647.1"/>
    <property type="molecule type" value="Genomic_DNA"/>
</dbReference>
<accession>A0A3B0SX44</accession>
<dbReference type="CDD" id="cd09009">
    <property type="entry name" value="PNP-EcPNPII_like"/>
    <property type="match status" value="1"/>
</dbReference>
<dbReference type="EC" id="2.4.2.1" evidence="3"/>
<dbReference type="NCBIfam" id="TIGR01697">
    <property type="entry name" value="PNPH-PUNA-XAPA"/>
    <property type="match status" value="1"/>
</dbReference>
<dbReference type="InterPro" id="IPR011268">
    <property type="entry name" value="Purine_phosphorylase"/>
</dbReference>
<dbReference type="GO" id="GO:0005737">
    <property type="term" value="C:cytoplasm"/>
    <property type="evidence" value="ECO:0007669"/>
    <property type="project" value="TreeGrafter"/>
</dbReference>
<evidence type="ECO:0000259" key="8">
    <source>
        <dbReference type="Pfam" id="PF01048"/>
    </source>
</evidence>
<evidence type="ECO:0000256" key="5">
    <source>
        <dbReference type="ARBA" id="ARBA00022679"/>
    </source>
</evidence>
<evidence type="ECO:0000256" key="2">
    <source>
        <dbReference type="ARBA" id="ARBA00006751"/>
    </source>
</evidence>
<keyword evidence="4 9" id="KW-0328">Glycosyltransferase</keyword>
<comment type="similarity">
    <text evidence="2">Belongs to the PNP/MTAP phosphorylase family.</text>
</comment>
<keyword evidence="5 9" id="KW-0808">Transferase</keyword>
<evidence type="ECO:0000256" key="6">
    <source>
        <dbReference type="ARBA" id="ARBA00031036"/>
    </source>
</evidence>
<evidence type="ECO:0000256" key="3">
    <source>
        <dbReference type="ARBA" id="ARBA00011886"/>
    </source>
</evidence>
<dbReference type="SUPFAM" id="SSF53167">
    <property type="entry name" value="Purine and uridine phosphorylases"/>
    <property type="match status" value="1"/>
</dbReference>
<dbReference type="GO" id="GO:0009116">
    <property type="term" value="P:nucleoside metabolic process"/>
    <property type="evidence" value="ECO:0007669"/>
    <property type="project" value="InterPro"/>
</dbReference>
<evidence type="ECO:0000313" key="9">
    <source>
        <dbReference type="EMBL" id="VAW05647.1"/>
    </source>
</evidence>
<proteinExistence type="inferred from homology"/>
<evidence type="ECO:0000256" key="1">
    <source>
        <dbReference type="ARBA" id="ARBA00005058"/>
    </source>
</evidence>
<sequence>MPAQDVTAQNAIAQNAIAMEVDRSVAAIKAAHKGEWPKVALILGSGLGKFGDNMEIETIISYDNIPDFPQPTVVGHAGRLLIGRVGRTPLLCMQGRMHLYEGHPAAKLAIPIRTFRQLGIEKLIITNAAGSLHMDMPAGSIMRIDDHINMSGHNPLTGPNDDRVGPRFFDMTEAYDVQMRDSIARSAAALDIRLHQGVYVQLAGPNFETPAEIRALGKLGIDAVGMSTVQECLVARHAGIKVAGLSLITNLGAGLSPNPLSHEETLSEAEKAYGDISRLLIHFIDGLSG</sequence>